<gene>
    <name evidence="6" type="ORF">EV421DRAFT_116245</name>
</gene>
<keyword evidence="4" id="KW-0732">Signal</keyword>
<dbReference type="EMBL" id="JAUEPT010000010">
    <property type="protein sequence ID" value="KAK0448187.1"/>
    <property type="molecule type" value="Genomic_DNA"/>
</dbReference>
<dbReference type="Proteomes" id="UP001175226">
    <property type="component" value="Unassembled WGS sequence"/>
</dbReference>
<organism evidence="6 7">
    <name type="scientific">Armillaria borealis</name>
    <dbReference type="NCBI Taxonomy" id="47425"/>
    <lineage>
        <taxon>Eukaryota</taxon>
        <taxon>Fungi</taxon>
        <taxon>Dikarya</taxon>
        <taxon>Basidiomycota</taxon>
        <taxon>Agaricomycotina</taxon>
        <taxon>Agaricomycetes</taxon>
        <taxon>Agaricomycetidae</taxon>
        <taxon>Agaricales</taxon>
        <taxon>Marasmiineae</taxon>
        <taxon>Physalacriaceae</taxon>
        <taxon>Armillaria</taxon>
    </lineage>
</organism>
<evidence type="ECO:0000256" key="3">
    <source>
        <dbReference type="ARBA" id="ARBA00024363"/>
    </source>
</evidence>
<keyword evidence="6" id="KW-0378">Hydrolase</keyword>
<accession>A0AA39MVH9</accession>
<dbReference type="Pfam" id="PF00005">
    <property type="entry name" value="ABC_tran"/>
    <property type="match status" value="1"/>
</dbReference>
<dbReference type="InterPro" id="IPR027417">
    <property type="entry name" value="P-loop_NTPase"/>
</dbReference>
<evidence type="ECO:0000256" key="4">
    <source>
        <dbReference type="SAM" id="SignalP"/>
    </source>
</evidence>
<dbReference type="SMART" id="SM00382">
    <property type="entry name" value="AAA"/>
    <property type="match status" value="1"/>
</dbReference>
<protein>
    <submittedName>
        <fullName evidence="6">P-loop containing nucleoside triphosphate hydrolase protein</fullName>
    </submittedName>
</protein>
<proteinExistence type="inferred from homology"/>
<sequence>MCVCFILVWVRISPGALNTTLSAPRAISLAEWKIQMSSNKIRGVLLVPRVIYAPMKRTPNRVLPCSFITMMKETAVPETRTVELGVWKVALLNDTHWDYKRKWNNILLALPLFRRLAIDVYTLEPALSILFILEKIWSGIESAVLLYLSSRLLRIAGLISGTVDSVAILSAVAIRLCCVVLAAFLSWASDGIHPVLRTRVTTHFELHLMQARLRIDVPTSEEAKSKFNASARHAWTAFEDVVDFLQQIVTTGSELALIVESCRAAESPLFAVLCITKPLYHSLCRRSLWDQAHVVYTDNKYFQRMKSLVQMASDAYRSEVLGSDLVSYIITEYQKATSSLRHISDEWAEDQYSRRTDPLLRISEAVMEDVPMMYYSVAAIMKPSKFSISSIAILHQSSGTLEWSMRSILRNVIKFRKQCERLRMLYEADKINNKLADGCLSYSPEKSQGMSFELRNLSFSYPGSQSTKPALSNVNLTIGAGQLVVIVGANGSGKSTIIKLLARLYDPTSGPDSLIVNGIPISKYRMSELREVTAMLTQDHSLFPVSLGENIGLGCVQHVGDSAMIDRAAELGGATHCLAKLTEGKDTMLAAMNEAYGFDVPENEAHPLQAELKKLHKNIQLSGGEKQRIVASRTFMRFASGKVKFVAVDEPSSALDPEGEVLLFGNLINERDGKTMIFVTHRFGHLAKRADLIVCMKDGNIVETGNHKELVEMNGEYAKLYNIQASAFV</sequence>
<dbReference type="PROSITE" id="PS50893">
    <property type="entry name" value="ABC_TRANSPORTER_2"/>
    <property type="match status" value="1"/>
</dbReference>
<dbReference type="PANTHER" id="PTHR24221">
    <property type="entry name" value="ATP-BINDING CASSETTE SUB-FAMILY B"/>
    <property type="match status" value="1"/>
</dbReference>
<keyword evidence="2" id="KW-0067">ATP-binding</keyword>
<evidence type="ECO:0000313" key="6">
    <source>
        <dbReference type="EMBL" id="KAK0448187.1"/>
    </source>
</evidence>
<dbReference type="InterPro" id="IPR003439">
    <property type="entry name" value="ABC_transporter-like_ATP-bd"/>
</dbReference>
<feature type="chain" id="PRO_5041304100" evidence="4">
    <location>
        <begin position="19"/>
        <end position="729"/>
    </location>
</feature>
<comment type="caution">
    <text evidence="6">The sequence shown here is derived from an EMBL/GenBank/DDBJ whole genome shotgun (WGS) entry which is preliminary data.</text>
</comment>
<keyword evidence="1" id="KW-0547">Nucleotide-binding</keyword>
<dbReference type="InterPro" id="IPR003593">
    <property type="entry name" value="AAA+_ATPase"/>
</dbReference>
<keyword evidence="7" id="KW-1185">Reference proteome</keyword>
<dbReference type="InterPro" id="IPR039421">
    <property type="entry name" value="Type_1_exporter"/>
</dbReference>
<evidence type="ECO:0000256" key="1">
    <source>
        <dbReference type="ARBA" id="ARBA00022741"/>
    </source>
</evidence>
<dbReference type="GO" id="GO:0042626">
    <property type="term" value="F:ATPase-coupled transmembrane transporter activity"/>
    <property type="evidence" value="ECO:0007669"/>
    <property type="project" value="TreeGrafter"/>
</dbReference>
<evidence type="ECO:0000259" key="5">
    <source>
        <dbReference type="PROSITE" id="PS50893"/>
    </source>
</evidence>
<dbReference type="Gene3D" id="3.40.50.300">
    <property type="entry name" value="P-loop containing nucleotide triphosphate hydrolases"/>
    <property type="match status" value="1"/>
</dbReference>
<evidence type="ECO:0000256" key="2">
    <source>
        <dbReference type="ARBA" id="ARBA00022840"/>
    </source>
</evidence>
<feature type="domain" description="ABC transporter" evidence="5">
    <location>
        <begin position="452"/>
        <end position="723"/>
    </location>
</feature>
<dbReference type="GO" id="GO:0005524">
    <property type="term" value="F:ATP binding"/>
    <property type="evidence" value="ECO:0007669"/>
    <property type="project" value="UniProtKB-KW"/>
</dbReference>
<comment type="similarity">
    <text evidence="3">Belongs to the ABC transporter superfamily. ABCB family. Heavy Metal importer (TC 3.A.1.210) subfamily.</text>
</comment>
<dbReference type="GO" id="GO:0016887">
    <property type="term" value="F:ATP hydrolysis activity"/>
    <property type="evidence" value="ECO:0007669"/>
    <property type="project" value="InterPro"/>
</dbReference>
<dbReference type="AlphaFoldDB" id="A0AA39MVH9"/>
<evidence type="ECO:0000313" key="7">
    <source>
        <dbReference type="Proteomes" id="UP001175226"/>
    </source>
</evidence>
<name>A0AA39MVH9_9AGAR</name>
<reference evidence="6" key="1">
    <citation type="submission" date="2023-06" db="EMBL/GenBank/DDBJ databases">
        <authorList>
            <consortium name="Lawrence Berkeley National Laboratory"/>
            <person name="Ahrendt S."/>
            <person name="Sahu N."/>
            <person name="Indic B."/>
            <person name="Wong-Bajracharya J."/>
            <person name="Merenyi Z."/>
            <person name="Ke H.-M."/>
            <person name="Monk M."/>
            <person name="Kocsube S."/>
            <person name="Drula E."/>
            <person name="Lipzen A."/>
            <person name="Balint B."/>
            <person name="Henrissat B."/>
            <person name="Andreopoulos B."/>
            <person name="Martin F.M."/>
            <person name="Harder C.B."/>
            <person name="Rigling D."/>
            <person name="Ford K.L."/>
            <person name="Foster G.D."/>
            <person name="Pangilinan J."/>
            <person name="Papanicolaou A."/>
            <person name="Barry K."/>
            <person name="LaButti K."/>
            <person name="Viragh M."/>
            <person name="Koriabine M."/>
            <person name="Yan M."/>
            <person name="Riley R."/>
            <person name="Champramary S."/>
            <person name="Plett K.L."/>
            <person name="Tsai I.J."/>
            <person name="Slot J."/>
            <person name="Sipos G."/>
            <person name="Plett J."/>
            <person name="Nagy L.G."/>
            <person name="Grigoriev I.V."/>
        </authorList>
    </citation>
    <scope>NUCLEOTIDE SEQUENCE</scope>
    <source>
        <strain evidence="6">FPL87.14</strain>
    </source>
</reference>
<dbReference type="PANTHER" id="PTHR24221:SF654">
    <property type="entry name" value="ATP-BINDING CASSETTE SUB-FAMILY B MEMBER 6"/>
    <property type="match status" value="1"/>
</dbReference>
<feature type="signal peptide" evidence="4">
    <location>
        <begin position="1"/>
        <end position="18"/>
    </location>
</feature>
<dbReference type="SUPFAM" id="SSF52540">
    <property type="entry name" value="P-loop containing nucleoside triphosphate hydrolases"/>
    <property type="match status" value="1"/>
</dbReference>